<evidence type="ECO:0000313" key="1">
    <source>
        <dbReference type="EMBL" id="CCJ31438.1"/>
    </source>
</evidence>
<reference evidence="1 2" key="1">
    <citation type="journal article" date="2012" name="MBio">
        <title>De novo assembly of the Pneumocystis jirovecii genome from a single bronchoalveolar lavage fluid specimen from a patient.</title>
        <authorList>
            <person name="Cisse O.H."/>
            <person name="Pagni M."/>
            <person name="Hauser P.M."/>
        </authorList>
    </citation>
    <scope>NUCLEOTIDE SEQUENCE [LARGE SCALE GENOMIC DNA]</scope>
    <source>
        <strain evidence="1 2">SE8</strain>
    </source>
</reference>
<dbReference type="AlphaFoldDB" id="L0PGG3"/>
<proteinExistence type="predicted"/>
<dbReference type="Proteomes" id="UP000010422">
    <property type="component" value="Unassembled WGS sequence"/>
</dbReference>
<organism evidence="2">
    <name type="scientific">Pneumocystis jirovecii</name>
    <name type="common">Human pneumocystis pneumonia agent</name>
    <dbReference type="NCBI Taxonomy" id="42068"/>
    <lineage>
        <taxon>Eukaryota</taxon>
        <taxon>Fungi</taxon>
        <taxon>Dikarya</taxon>
        <taxon>Ascomycota</taxon>
        <taxon>Taphrinomycotina</taxon>
        <taxon>Pneumocystomycetes</taxon>
        <taxon>Pneumocystaceae</taxon>
        <taxon>Pneumocystis</taxon>
    </lineage>
</organism>
<gene>
    <name evidence="1" type="ORF">PNEJI1_003636</name>
</gene>
<evidence type="ECO:0000313" key="2">
    <source>
        <dbReference type="Proteomes" id="UP000010422"/>
    </source>
</evidence>
<dbReference type="InParanoid" id="L0PGG3"/>
<accession>L0PGG3</accession>
<protein>
    <submittedName>
        <fullName evidence="1">Uncharacterized protein</fullName>
    </submittedName>
</protein>
<dbReference type="VEuPathDB" id="FungiDB:PNEJI1_003636"/>
<name>L0PGG3_PNEJI</name>
<sequence length="99" mass="11735">MEEQKEVIDNYHQAENLDEKVFLKEKIEDESEEVLKDIFPDHYYDNGKIPVFKPFYINLLLLTSILVESVKIQISYVIKEKKTKYLPIKLKNKSSNENA</sequence>
<comment type="caution">
    <text evidence="1">The sequence shown here is derived from an EMBL/GenBank/DDBJ whole genome shotgun (WGS) entry which is preliminary data.</text>
</comment>
<dbReference type="EMBL" id="CAKM01000307">
    <property type="protein sequence ID" value="CCJ31438.1"/>
    <property type="molecule type" value="Genomic_DNA"/>
</dbReference>